<accession>G3B6B0</accession>
<dbReference type="Proteomes" id="UP000000707">
    <property type="component" value="Unassembled WGS sequence"/>
</dbReference>
<sequence length="397" mass="45705">MADHDQLLKSMAEPGSRYFKGLSRFEKRTLMANIQNDRTVAFFTSYITEYSPFDKFHVVKVKYIKDLPKMRIGNVYVRGKFVDLKRTHFVADSSKSNANSQEETSVTRSSKLYKVLIILFGSLFFLPIWVPTICTVSLVTSLYSMVKIRVLRYPEYNEHWARVKDGVYGSKPINEQDLKIGTQKRSQRARLQTHESFKGDTSEITENAMERMLYVEDRFMGDAQNAQVEEDNAGDQDLAVKADQEQEDGSNHLTFNFISDYETDSEDAAPPLESLSTAEQINLMFSRKKKLFEMDPNLHDECIRVHQDQLSSMDTKGYPVFVKEHRLPLNDDKRSVVENLNSINWVKLPVYLDAWNAHDGIVARRGPRTNPKGTATIALWVSVLREHLDQRQSTARV</sequence>
<keyword evidence="1" id="KW-1133">Transmembrane helix</keyword>
<name>G3B6B0_CANTC</name>
<gene>
    <name evidence="2" type="ORF">CANTEDRAFT_123663</name>
</gene>
<keyword evidence="3" id="KW-1185">Reference proteome</keyword>
<evidence type="ECO:0000256" key="1">
    <source>
        <dbReference type="SAM" id="Phobius"/>
    </source>
</evidence>
<dbReference type="AlphaFoldDB" id="G3B6B0"/>
<keyword evidence="1" id="KW-0472">Membrane</keyword>
<proteinExistence type="predicted"/>
<dbReference type="OrthoDB" id="273452at2759"/>
<evidence type="ECO:0000313" key="3">
    <source>
        <dbReference type="Proteomes" id="UP000000707"/>
    </source>
</evidence>
<protein>
    <submittedName>
        <fullName evidence="2">Uncharacterized protein</fullName>
    </submittedName>
</protein>
<organism evidence="3">
    <name type="scientific">Candida tenuis (strain ATCC 10573 / BCRC 21748 / CBS 615 / JCM 9827 / NBRC 10315 / NRRL Y-1498 / VKM Y-70)</name>
    <name type="common">Yeast</name>
    <name type="synonym">Yamadazyma tenuis</name>
    <dbReference type="NCBI Taxonomy" id="590646"/>
    <lineage>
        <taxon>Eukaryota</taxon>
        <taxon>Fungi</taxon>
        <taxon>Dikarya</taxon>
        <taxon>Ascomycota</taxon>
        <taxon>Saccharomycotina</taxon>
        <taxon>Pichiomycetes</taxon>
        <taxon>Debaryomycetaceae</taxon>
        <taxon>Yamadazyma</taxon>
    </lineage>
</organism>
<keyword evidence="1" id="KW-0812">Transmembrane</keyword>
<evidence type="ECO:0000313" key="2">
    <source>
        <dbReference type="EMBL" id="EGV63427.1"/>
    </source>
</evidence>
<feature type="transmembrane region" description="Helical" evidence="1">
    <location>
        <begin position="115"/>
        <end position="143"/>
    </location>
</feature>
<dbReference type="EMBL" id="GL996524">
    <property type="protein sequence ID" value="EGV63427.1"/>
    <property type="molecule type" value="Genomic_DNA"/>
</dbReference>
<reference evidence="2 3" key="1">
    <citation type="journal article" date="2011" name="Proc. Natl. Acad. Sci. U.S.A.">
        <title>Comparative genomics of xylose-fermenting fungi for enhanced biofuel production.</title>
        <authorList>
            <person name="Wohlbach D.J."/>
            <person name="Kuo A."/>
            <person name="Sato T.K."/>
            <person name="Potts K.M."/>
            <person name="Salamov A.A."/>
            <person name="LaButti K.M."/>
            <person name="Sun H."/>
            <person name="Clum A."/>
            <person name="Pangilinan J.L."/>
            <person name="Lindquist E.A."/>
            <person name="Lucas S."/>
            <person name="Lapidus A."/>
            <person name="Jin M."/>
            <person name="Gunawan C."/>
            <person name="Balan V."/>
            <person name="Dale B.E."/>
            <person name="Jeffries T.W."/>
            <person name="Zinkel R."/>
            <person name="Barry K.W."/>
            <person name="Grigoriev I.V."/>
            <person name="Gasch A.P."/>
        </authorList>
    </citation>
    <scope>NUCLEOTIDE SEQUENCE [LARGE SCALE GENOMIC DNA]</scope>
    <source>
        <strain evidence="3">ATCC 10573 / BCRC 21748 / CBS 615 / JCM 9827 / NBRC 10315 / NRRL Y-1498 / VKM Y-70</strain>
    </source>
</reference>